<reference evidence="3" key="2">
    <citation type="submission" date="2001-09" db="EMBL/GenBank/DDBJ databases">
        <title>Oryza sativa nipponbare(GA3) genomic DNA, chromosome 8, BAC clone:OJ1499_A07.</title>
        <authorList>
            <person name="Sasaki T."/>
            <person name="Matsumoto T."/>
            <person name="Yamamoto K."/>
        </authorList>
    </citation>
    <scope>NUCLEOTIDE SEQUENCE</scope>
</reference>
<dbReference type="EMBL" id="AP003886">
    <property type="protein sequence ID" value="BAD08849.1"/>
    <property type="molecule type" value="Genomic_DNA"/>
</dbReference>
<dbReference type="AlphaFoldDB" id="Q6ZFR2"/>
<protein>
    <submittedName>
        <fullName evidence="3">Uncharacterized protein</fullName>
    </submittedName>
</protein>
<proteinExistence type="predicted"/>
<reference evidence="2" key="1">
    <citation type="submission" date="2001-07" db="EMBL/GenBank/DDBJ databases">
        <title>Oryza sativa nipponbare(GA3) genomic DNA, chromosome 8, BAC clone:OJ1163_G08.</title>
        <authorList>
            <person name="Sasaki T."/>
            <person name="Matsumoto T."/>
            <person name="Yamamoto K."/>
        </authorList>
    </citation>
    <scope>NUCLEOTIDE SEQUENCE</scope>
</reference>
<feature type="region of interest" description="Disordered" evidence="1">
    <location>
        <begin position="148"/>
        <end position="169"/>
    </location>
</feature>
<feature type="compositionally biased region" description="Polar residues" evidence="1">
    <location>
        <begin position="17"/>
        <end position="26"/>
    </location>
</feature>
<dbReference type="EMBL" id="AP004166">
    <property type="protein sequence ID" value="BAD09263.1"/>
    <property type="molecule type" value="Genomic_DNA"/>
</dbReference>
<evidence type="ECO:0000313" key="3">
    <source>
        <dbReference type="EMBL" id="BAD09263.1"/>
    </source>
</evidence>
<dbReference type="Proteomes" id="UP000000763">
    <property type="component" value="Chromosome 8"/>
</dbReference>
<accession>Q6ZFR2</accession>
<gene>
    <name evidence="2" type="ORF">OJ1163_G08.14</name>
    <name evidence="3" type="ORF">OJ1499_A07.36</name>
</gene>
<organism evidence="3 4">
    <name type="scientific">Oryza sativa subsp. japonica</name>
    <name type="common">Rice</name>
    <dbReference type="NCBI Taxonomy" id="39947"/>
    <lineage>
        <taxon>Eukaryota</taxon>
        <taxon>Viridiplantae</taxon>
        <taxon>Streptophyta</taxon>
        <taxon>Embryophyta</taxon>
        <taxon>Tracheophyta</taxon>
        <taxon>Spermatophyta</taxon>
        <taxon>Magnoliopsida</taxon>
        <taxon>Liliopsida</taxon>
        <taxon>Poales</taxon>
        <taxon>Poaceae</taxon>
        <taxon>BOP clade</taxon>
        <taxon>Oryzoideae</taxon>
        <taxon>Oryzeae</taxon>
        <taxon>Oryzinae</taxon>
        <taxon>Oryza</taxon>
        <taxon>Oryza sativa</taxon>
    </lineage>
</organism>
<name>Q6ZFR2_ORYSJ</name>
<reference evidence="4" key="3">
    <citation type="journal article" date="2005" name="Nature">
        <title>The map-based sequence of the rice genome.</title>
        <authorList>
            <consortium name="International rice genome sequencing project (IRGSP)"/>
            <person name="Matsumoto T."/>
            <person name="Wu J."/>
            <person name="Kanamori H."/>
            <person name="Katayose Y."/>
            <person name="Fujisawa M."/>
            <person name="Namiki N."/>
            <person name="Mizuno H."/>
            <person name="Yamamoto K."/>
            <person name="Antonio B.A."/>
            <person name="Baba T."/>
            <person name="Sakata K."/>
            <person name="Nagamura Y."/>
            <person name="Aoki H."/>
            <person name="Arikawa K."/>
            <person name="Arita K."/>
            <person name="Bito T."/>
            <person name="Chiden Y."/>
            <person name="Fujitsuka N."/>
            <person name="Fukunaka R."/>
            <person name="Hamada M."/>
            <person name="Harada C."/>
            <person name="Hayashi A."/>
            <person name="Hijishita S."/>
            <person name="Honda M."/>
            <person name="Hosokawa S."/>
            <person name="Ichikawa Y."/>
            <person name="Idonuma A."/>
            <person name="Iijima M."/>
            <person name="Ikeda M."/>
            <person name="Ikeno M."/>
            <person name="Ito K."/>
            <person name="Ito S."/>
            <person name="Ito T."/>
            <person name="Ito Y."/>
            <person name="Ito Y."/>
            <person name="Iwabuchi A."/>
            <person name="Kamiya K."/>
            <person name="Karasawa W."/>
            <person name="Kurita K."/>
            <person name="Katagiri S."/>
            <person name="Kikuta A."/>
            <person name="Kobayashi H."/>
            <person name="Kobayashi N."/>
            <person name="Machita K."/>
            <person name="Maehara T."/>
            <person name="Masukawa M."/>
            <person name="Mizubayashi T."/>
            <person name="Mukai Y."/>
            <person name="Nagasaki H."/>
            <person name="Nagata Y."/>
            <person name="Naito S."/>
            <person name="Nakashima M."/>
            <person name="Nakama Y."/>
            <person name="Nakamichi Y."/>
            <person name="Nakamura M."/>
            <person name="Meguro A."/>
            <person name="Negishi M."/>
            <person name="Ohta I."/>
            <person name="Ohta T."/>
            <person name="Okamoto M."/>
            <person name="Ono N."/>
            <person name="Saji S."/>
            <person name="Sakaguchi M."/>
            <person name="Sakai K."/>
            <person name="Shibata M."/>
            <person name="Shimokawa T."/>
            <person name="Song J."/>
            <person name="Takazaki Y."/>
            <person name="Terasawa K."/>
            <person name="Tsugane M."/>
            <person name="Tsuji K."/>
            <person name="Ueda S."/>
            <person name="Waki K."/>
            <person name="Yamagata H."/>
            <person name="Yamamoto M."/>
            <person name="Yamamoto S."/>
            <person name="Yamane H."/>
            <person name="Yoshiki S."/>
            <person name="Yoshihara R."/>
            <person name="Yukawa K."/>
            <person name="Zhong H."/>
            <person name="Yano M."/>
            <person name="Yuan Q."/>
            <person name="Ouyang S."/>
            <person name="Liu J."/>
            <person name="Jones K.M."/>
            <person name="Gansberger K."/>
            <person name="Moffat K."/>
            <person name="Hill J."/>
            <person name="Bera J."/>
            <person name="Fadrosh D."/>
            <person name="Jin S."/>
            <person name="Johri S."/>
            <person name="Kim M."/>
            <person name="Overton L."/>
            <person name="Reardon M."/>
            <person name="Tsitrin T."/>
            <person name="Vuong H."/>
            <person name="Weaver B."/>
            <person name="Ciecko A."/>
            <person name="Tallon L."/>
            <person name="Jackson J."/>
            <person name="Pai G."/>
            <person name="Aken S.V."/>
            <person name="Utterback T."/>
            <person name="Reidmuller S."/>
            <person name="Feldblyum T."/>
            <person name="Hsiao J."/>
            <person name="Zismann V."/>
            <person name="Iobst S."/>
            <person name="de Vazeille A.R."/>
            <person name="Buell C.R."/>
            <person name="Ying K."/>
            <person name="Li Y."/>
            <person name="Lu T."/>
            <person name="Huang Y."/>
            <person name="Zhao Q."/>
            <person name="Feng Q."/>
            <person name="Zhang L."/>
            <person name="Zhu J."/>
            <person name="Weng Q."/>
            <person name="Mu J."/>
            <person name="Lu Y."/>
            <person name="Fan D."/>
            <person name="Liu Y."/>
            <person name="Guan J."/>
            <person name="Zhang Y."/>
            <person name="Yu S."/>
            <person name="Liu X."/>
            <person name="Zhang Y."/>
            <person name="Hong G."/>
            <person name="Han B."/>
            <person name="Choisne N."/>
            <person name="Demange N."/>
            <person name="Orjeda G."/>
            <person name="Samain S."/>
            <person name="Cattolico L."/>
            <person name="Pelletier E."/>
            <person name="Couloux A."/>
            <person name="Segurens B."/>
            <person name="Wincker P."/>
            <person name="D'Hont A."/>
            <person name="Scarpelli C."/>
            <person name="Weissenbach J."/>
            <person name="Salanoubat M."/>
            <person name="Quetier F."/>
            <person name="Yu Y."/>
            <person name="Kim H.R."/>
            <person name="Rambo T."/>
            <person name="Currie J."/>
            <person name="Collura K."/>
            <person name="Luo M."/>
            <person name="Yang T."/>
            <person name="Ammiraju J.S.S."/>
            <person name="Engler F."/>
            <person name="Soderlund C."/>
            <person name="Wing R.A."/>
            <person name="Palmer L.E."/>
            <person name="de la Bastide M."/>
            <person name="Spiegel L."/>
            <person name="Nascimento L."/>
            <person name="Zutavern T."/>
            <person name="O'Shaughnessy A."/>
            <person name="Dike S."/>
            <person name="Dedhia N."/>
            <person name="Preston R."/>
            <person name="Balija V."/>
            <person name="McCombie W.R."/>
            <person name="Chow T."/>
            <person name="Chen H."/>
            <person name="Chung M."/>
            <person name="Chen C."/>
            <person name="Shaw J."/>
            <person name="Wu H."/>
            <person name="Hsiao K."/>
            <person name="Chao Y."/>
            <person name="Chu M."/>
            <person name="Cheng C."/>
            <person name="Hour A."/>
            <person name="Lee P."/>
            <person name="Lin S."/>
            <person name="Lin Y."/>
            <person name="Liou J."/>
            <person name="Liu S."/>
            <person name="Hsing Y."/>
            <person name="Raghuvanshi S."/>
            <person name="Mohanty A."/>
            <person name="Bharti A.K."/>
            <person name="Gaur A."/>
            <person name="Gupta V."/>
            <person name="Kumar D."/>
            <person name="Ravi V."/>
            <person name="Vij S."/>
            <person name="Kapur A."/>
            <person name="Khurana P."/>
            <person name="Khurana P."/>
            <person name="Khurana J.P."/>
            <person name="Tyagi A.K."/>
            <person name="Gaikwad K."/>
            <person name="Singh A."/>
            <person name="Dalal V."/>
            <person name="Srivastava S."/>
            <person name="Dixit A."/>
            <person name="Pal A.K."/>
            <person name="Ghazi I.A."/>
            <person name="Yadav M."/>
            <person name="Pandit A."/>
            <person name="Bhargava A."/>
            <person name="Sureshbabu K."/>
            <person name="Batra K."/>
            <person name="Sharma T.R."/>
            <person name="Mohapatra T."/>
            <person name="Singh N.K."/>
            <person name="Messing J."/>
            <person name="Nelson A.B."/>
            <person name="Fuks G."/>
            <person name="Kavchok S."/>
            <person name="Keizer G."/>
            <person name="Linton E."/>
            <person name="Llaca V."/>
            <person name="Song R."/>
            <person name="Tanyolac B."/>
            <person name="Young S."/>
            <person name="Ho-Il K."/>
            <person name="Hahn J.H."/>
            <person name="Sangsakoo G."/>
            <person name="Vanavichit A."/>
            <person name="de Mattos Luiz.A.T."/>
            <person name="Zimmer P.D."/>
            <person name="Malone G."/>
            <person name="Dellagostin O."/>
            <person name="de Oliveira A.C."/>
            <person name="Bevan M."/>
            <person name="Bancroft I."/>
            <person name="Minx P."/>
            <person name="Cordum H."/>
            <person name="Wilson R."/>
            <person name="Cheng Z."/>
            <person name="Jin W."/>
            <person name="Jiang J."/>
            <person name="Leong S.A."/>
            <person name="Iwama H."/>
            <person name="Gojobori T."/>
            <person name="Itoh T."/>
            <person name="Niimura Y."/>
            <person name="Fujii Y."/>
            <person name="Habara T."/>
            <person name="Sakai H."/>
            <person name="Sato Y."/>
            <person name="Wilson G."/>
            <person name="Kumar K."/>
            <person name="McCouch S."/>
            <person name="Juretic N."/>
            <person name="Hoen D."/>
            <person name="Wright S."/>
            <person name="Bruskiewich R."/>
            <person name="Bureau T."/>
            <person name="Miyao A."/>
            <person name="Hirochika H."/>
            <person name="Nishikawa T."/>
            <person name="Kadowaki K."/>
            <person name="Sugiura M."/>
            <person name="Burr B."/>
            <person name="Sasaki T."/>
        </authorList>
    </citation>
    <scope>NUCLEOTIDE SEQUENCE [LARGE SCALE GENOMIC DNA]</scope>
    <source>
        <strain evidence="4">cv. Nipponbare</strain>
    </source>
</reference>
<evidence type="ECO:0000256" key="1">
    <source>
        <dbReference type="SAM" id="MobiDB-lite"/>
    </source>
</evidence>
<feature type="compositionally biased region" description="Basic and acidic residues" evidence="1">
    <location>
        <begin position="1"/>
        <end position="14"/>
    </location>
</feature>
<sequence>MVAEAKQGEGKEAGQARPQQCGQGSVTARGEDGEYVQGQFGPITRADAGAALGSGAGSAARGEQAGEGERRWARARLVGGVERARRRRPERGREAAGAAGKSDRWRSGGRRAAGECGGAEGLVAHQAMARAGSCAGWASSDGLASRLPLPPKLLRPAATDRDDDEEDDDEDTVLLGIVRHIPCAFDSANRLLSSSPAAAVALSDLLLSHRSRRTGRLLSFSPPPSLRQPALSPFYHRPRTTVGHLSPLCCRVHSRESGEKRREEKKKEMRNMGPTPFSLIYM</sequence>
<feature type="region of interest" description="Disordered" evidence="1">
    <location>
        <begin position="253"/>
        <end position="273"/>
    </location>
</feature>
<feature type="compositionally biased region" description="Low complexity" evidence="1">
    <location>
        <begin position="45"/>
        <end position="63"/>
    </location>
</feature>
<evidence type="ECO:0000313" key="2">
    <source>
        <dbReference type="EMBL" id="BAD08849.1"/>
    </source>
</evidence>
<evidence type="ECO:0000313" key="4">
    <source>
        <dbReference type="Proteomes" id="UP000000763"/>
    </source>
</evidence>
<feature type="region of interest" description="Disordered" evidence="1">
    <location>
        <begin position="1"/>
        <end position="112"/>
    </location>
</feature>
<reference evidence="4" key="4">
    <citation type="journal article" date="2008" name="Nucleic Acids Res.">
        <title>The rice annotation project database (RAP-DB): 2008 update.</title>
        <authorList>
            <consortium name="The rice annotation project (RAP)"/>
        </authorList>
    </citation>
    <scope>GENOME REANNOTATION</scope>
    <source>
        <strain evidence="4">cv. Nipponbare</strain>
    </source>
</reference>
<feature type="compositionally biased region" description="Basic and acidic residues" evidence="1">
    <location>
        <begin position="253"/>
        <end position="270"/>
    </location>
</feature>